<dbReference type="Gene3D" id="2.40.50.100">
    <property type="match status" value="1"/>
</dbReference>
<dbReference type="Pfam" id="PF25954">
    <property type="entry name" value="Beta-barrel_RND_2"/>
    <property type="match status" value="1"/>
</dbReference>
<feature type="domain" description="CzcB-like barrel-sandwich hybrid" evidence="4">
    <location>
        <begin position="70"/>
        <end position="274"/>
    </location>
</feature>
<dbReference type="NCBIfam" id="TIGR01730">
    <property type="entry name" value="RND_mfp"/>
    <property type="match status" value="1"/>
</dbReference>
<dbReference type="InterPro" id="IPR058647">
    <property type="entry name" value="BSH_CzcB-like"/>
</dbReference>
<feature type="domain" description="CusB-like beta-barrel" evidence="3">
    <location>
        <begin position="291"/>
        <end position="361"/>
    </location>
</feature>
<comment type="similarity">
    <text evidence="1">Belongs to the membrane fusion protein (MFP) (TC 8.A.1) family.</text>
</comment>
<reference evidence="6 7" key="1">
    <citation type="submission" date="2019-02" db="EMBL/GenBank/DDBJ databases">
        <title>Deep-cultivation of Planctomycetes and their phenomic and genomic characterization uncovers novel biology.</title>
        <authorList>
            <person name="Wiegand S."/>
            <person name="Jogler M."/>
            <person name="Boedeker C."/>
            <person name="Pinto D."/>
            <person name="Vollmers J."/>
            <person name="Rivas-Marin E."/>
            <person name="Kohn T."/>
            <person name="Peeters S.H."/>
            <person name="Heuer A."/>
            <person name="Rast P."/>
            <person name="Oberbeckmann S."/>
            <person name="Bunk B."/>
            <person name="Jeske O."/>
            <person name="Meyerdierks A."/>
            <person name="Storesund J.E."/>
            <person name="Kallscheuer N."/>
            <person name="Luecker S."/>
            <person name="Lage O.M."/>
            <person name="Pohl T."/>
            <person name="Merkel B.J."/>
            <person name="Hornburger P."/>
            <person name="Mueller R.-W."/>
            <person name="Bruemmer F."/>
            <person name="Labrenz M."/>
            <person name="Spormann A.M."/>
            <person name="Op Den Camp H."/>
            <person name="Overmann J."/>
            <person name="Amann R."/>
            <person name="Jetten M.S.M."/>
            <person name="Mascher T."/>
            <person name="Medema M.H."/>
            <person name="Devos D.P."/>
            <person name="Kaster A.-K."/>
            <person name="Ovreas L."/>
            <person name="Rohde M."/>
            <person name="Galperin M.Y."/>
            <person name="Jogler C."/>
        </authorList>
    </citation>
    <scope>NUCLEOTIDE SEQUENCE [LARGE SCALE GENOMIC DNA]</scope>
    <source>
        <strain evidence="6 7">Poly59</strain>
    </source>
</reference>
<comment type="caution">
    <text evidence="6">The sequence shown here is derived from an EMBL/GenBank/DDBJ whole genome shotgun (WGS) entry which is preliminary data.</text>
</comment>
<evidence type="ECO:0000259" key="3">
    <source>
        <dbReference type="Pfam" id="PF25954"/>
    </source>
</evidence>
<sequence length="442" mass="47596">MKNLAKSYPRLSVGMAVVLSGFVGCSPSKTVEKKEVSPSVVQVKAVSVTATPIRKSTLQPATIDAYYRAEIRVKAYGFVREINSDLGDFVQTGDVLAVIDVPELAKERSVIEAKIQRLMAEERRSEAGIQLATARVRSAEARLAETKSQMSGAEASLAASEAEFSRTNDLVRRGSLQQRMLDEVRLIRDSEAAQKEAMNASVDSAQAEVAVAQAQVSSAKSDLDAAVAETEITRRELELLEVRFNYATVRSPISGVVTHRGVEMGDLVREQSEVGSGEALFVISQVDKVRVHIPVPESDAPFVQAGDEVKLSFPSFASEKSISASVTRRAGSLDPSTRTMMVEVELPNDEGKLLPGMFGQALISIGKEQAANTLPAQAIRFREDGTAYVYVISSDDAVTVAQVTTGVDDGNQIEVLSGVKSGQRVIGAHLQRFVDGQKVKPL</sequence>
<dbReference type="AlphaFoldDB" id="A0A5C6F3Q2"/>
<dbReference type="SUPFAM" id="SSF111369">
    <property type="entry name" value="HlyD-like secretion proteins"/>
    <property type="match status" value="2"/>
</dbReference>
<dbReference type="InterPro" id="IPR006143">
    <property type="entry name" value="RND_pump_MFP"/>
</dbReference>
<evidence type="ECO:0000313" key="6">
    <source>
        <dbReference type="EMBL" id="TWU55067.1"/>
    </source>
</evidence>
<organism evidence="6 7">
    <name type="scientific">Rubripirellula reticaptiva</name>
    <dbReference type="NCBI Taxonomy" id="2528013"/>
    <lineage>
        <taxon>Bacteria</taxon>
        <taxon>Pseudomonadati</taxon>
        <taxon>Planctomycetota</taxon>
        <taxon>Planctomycetia</taxon>
        <taxon>Pirellulales</taxon>
        <taxon>Pirellulaceae</taxon>
        <taxon>Rubripirellula</taxon>
    </lineage>
</organism>
<dbReference type="EMBL" id="SJPX01000002">
    <property type="protein sequence ID" value="TWU55067.1"/>
    <property type="molecule type" value="Genomic_DNA"/>
</dbReference>
<evidence type="ECO:0000256" key="1">
    <source>
        <dbReference type="ARBA" id="ARBA00009477"/>
    </source>
</evidence>
<dbReference type="Proteomes" id="UP000317977">
    <property type="component" value="Unassembled WGS sequence"/>
</dbReference>
<dbReference type="Gene3D" id="1.10.287.470">
    <property type="entry name" value="Helix hairpin bin"/>
    <property type="match status" value="1"/>
</dbReference>
<dbReference type="GO" id="GO:0015562">
    <property type="term" value="F:efflux transmembrane transporter activity"/>
    <property type="evidence" value="ECO:0007669"/>
    <property type="project" value="TreeGrafter"/>
</dbReference>
<accession>A0A5C6F3Q2</accession>
<dbReference type="Pfam" id="PF25989">
    <property type="entry name" value="YknX_C"/>
    <property type="match status" value="1"/>
</dbReference>
<dbReference type="Gene3D" id="2.40.420.20">
    <property type="match status" value="1"/>
</dbReference>
<evidence type="ECO:0000313" key="7">
    <source>
        <dbReference type="Proteomes" id="UP000317977"/>
    </source>
</evidence>
<dbReference type="PANTHER" id="PTHR30469">
    <property type="entry name" value="MULTIDRUG RESISTANCE PROTEIN MDTA"/>
    <property type="match status" value="1"/>
</dbReference>
<dbReference type="GO" id="GO:1990281">
    <property type="term" value="C:efflux pump complex"/>
    <property type="evidence" value="ECO:0007669"/>
    <property type="project" value="TreeGrafter"/>
</dbReference>
<feature type="domain" description="YknX-like C-terminal permuted SH3-like" evidence="5">
    <location>
        <begin position="371"/>
        <end position="440"/>
    </location>
</feature>
<gene>
    <name evidence="6" type="primary">ttgD</name>
    <name evidence="6" type="ORF">Poly59_13600</name>
</gene>
<proteinExistence type="inferred from homology"/>
<feature type="coiled-coil region" evidence="2">
    <location>
        <begin position="129"/>
        <end position="163"/>
    </location>
</feature>
<evidence type="ECO:0000256" key="2">
    <source>
        <dbReference type="SAM" id="Coils"/>
    </source>
</evidence>
<dbReference type="PROSITE" id="PS51257">
    <property type="entry name" value="PROKAR_LIPOPROTEIN"/>
    <property type="match status" value="1"/>
</dbReference>
<evidence type="ECO:0000259" key="5">
    <source>
        <dbReference type="Pfam" id="PF25989"/>
    </source>
</evidence>
<dbReference type="RefSeq" id="WP_246151444.1">
    <property type="nucleotide sequence ID" value="NZ_SJPX01000002.1"/>
</dbReference>
<protein>
    <submittedName>
        <fullName evidence="6">Toluene efflux pump periplasmic linker protein TtgD</fullName>
    </submittedName>
</protein>
<dbReference type="Pfam" id="PF25973">
    <property type="entry name" value="BSH_CzcB"/>
    <property type="match status" value="1"/>
</dbReference>
<keyword evidence="7" id="KW-1185">Reference proteome</keyword>
<dbReference type="InterPro" id="IPR058792">
    <property type="entry name" value="Beta-barrel_RND_2"/>
</dbReference>
<dbReference type="InterPro" id="IPR058637">
    <property type="entry name" value="YknX-like_C"/>
</dbReference>
<evidence type="ECO:0000259" key="4">
    <source>
        <dbReference type="Pfam" id="PF25973"/>
    </source>
</evidence>
<keyword evidence="2" id="KW-0175">Coiled coil</keyword>
<feature type="coiled-coil region" evidence="2">
    <location>
        <begin position="195"/>
        <end position="222"/>
    </location>
</feature>
<name>A0A5C6F3Q2_9BACT</name>
<dbReference type="PANTHER" id="PTHR30469:SF37">
    <property type="entry name" value="RAGD PROTEIN"/>
    <property type="match status" value="1"/>
</dbReference>
<dbReference type="Gene3D" id="2.40.30.170">
    <property type="match status" value="1"/>
</dbReference>